<sequence length="517" mass="59504">MEHNSNSEIVIDKLADIDASIESWNIRAQVVMIWKQTYKNNPNMVNSFDMILMDQEGTRIHATIKKNLINAFQALLEEGAVRQITNFGMARNEGDYMINPFNFESFHDVTARNFDTRVAFDFIGQVVSTEPMRVIKENARETRLMSIVAQDLIGRKMQVALWDSFTLKLNSYISEHQNENALVIILLCMASHKLHINDDMHHISEFKKANCCGQARRLVPPFQIKNIDDIPDYNEEGWYSFYCRNCSKKVTKNGDDSDGEPFNCNGYGGVFDVFDKVRVGIHVQDETGSASFVLFDRHVKDLIHRGNHWLMEKISKDQGHQKIPDEFNTMLNRKFVFKVQISKFNLENNYHTYTVHKMADDELVLGAVFKHSPAYEENSIHSDGTPINKSIKEKSVSVEGDNINVVDLDAVTPTTTSLKRPIEIVTTTELFEWSSSKDSVAPHTLKIPKMENSNEFCSNDVVALLNKVSLLIWDEVPMMHRHCFEAVDRTLRDTIPRMKLTRSDKKISLCFQRRMHQ</sequence>
<dbReference type="EC" id="5.6.2.3" evidence="1"/>
<keyword evidence="1" id="KW-0234">DNA repair</keyword>
<dbReference type="InterPro" id="IPR012340">
    <property type="entry name" value="NA-bd_OB-fold"/>
</dbReference>
<keyword evidence="1" id="KW-0378">Hydrolase</keyword>
<comment type="catalytic activity">
    <reaction evidence="1">
        <text>ATP + H2O = ADP + phosphate + H(+)</text>
        <dbReference type="Rhea" id="RHEA:13065"/>
        <dbReference type="ChEBI" id="CHEBI:15377"/>
        <dbReference type="ChEBI" id="CHEBI:15378"/>
        <dbReference type="ChEBI" id="CHEBI:30616"/>
        <dbReference type="ChEBI" id="CHEBI:43474"/>
        <dbReference type="ChEBI" id="CHEBI:456216"/>
        <dbReference type="EC" id="5.6.2.3"/>
    </reaction>
</comment>
<feature type="domain" description="Replication protein A 70 kDa DNA-binding subunit B/D first OB fold" evidence="2">
    <location>
        <begin position="12"/>
        <end position="103"/>
    </location>
</feature>
<dbReference type="EMBL" id="NBSK02000002">
    <property type="protein sequence ID" value="KAJ0223431.1"/>
    <property type="molecule type" value="Genomic_DNA"/>
</dbReference>
<keyword evidence="1" id="KW-0227">DNA damage</keyword>
<evidence type="ECO:0000259" key="3">
    <source>
        <dbReference type="Pfam" id="PF05970"/>
    </source>
</evidence>
<keyword evidence="5" id="KW-1185">Reference proteome</keyword>
<dbReference type="Pfam" id="PF05970">
    <property type="entry name" value="PIF1"/>
    <property type="match status" value="1"/>
</dbReference>
<dbReference type="SUPFAM" id="SSF50249">
    <property type="entry name" value="Nucleic acid-binding proteins"/>
    <property type="match status" value="3"/>
</dbReference>
<keyword evidence="1" id="KW-0347">Helicase</keyword>
<evidence type="ECO:0000259" key="2">
    <source>
        <dbReference type="Pfam" id="PF02721"/>
    </source>
</evidence>
<dbReference type="InterPro" id="IPR003871">
    <property type="entry name" value="RFA1B/D_OB_1st"/>
</dbReference>
<keyword evidence="1" id="KW-0547">Nucleotide-binding</keyword>
<dbReference type="Gene3D" id="2.40.50.140">
    <property type="entry name" value="Nucleic acid-binding proteins"/>
    <property type="match status" value="2"/>
</dbReference>
<accession>A0A9R1XRW5</accession>
<evidence type="ECO:0000256" key="1">
    <source>
        <dbReference type="RuleBase" id="RU363044"/>
    </source>
</evidence>
<dbReference type="GO" id="GO:0005524">
    <property type="term" value="F:ATP binding"/>
    <property type="evidence" value="ECO:0007669"/>
    <property type="project" value="UniProtKB-KW"/>
</dbReference>
<gene>
    <name evidence="4" type="ORF">LSAT_V11C200100110</name>
</gene>
<comment type="similarity">
    <text evidence="1">Belongs to the helicase family.</text>
</comment>
<dbReference type="Pfam" id="PF02721">
    <property type="entry name" value="DUF223"/>
    <property type="match status" value="1"/>
</dbReference>
<dbReference type="GO" id="GO:0016787">
    <property type="term" value="F:hydrolase activity"/>
    <property type="evidence" value="ECO:0007669"/>
    <property type="project" value="UniProtKB-KW"/>
</dbReference>
<evidence type="ECO:0000313" key="5">
    <source>
        <dbReference type="Proteomes" id="UP000235145"/>
    </source>
</evidence>
<dbReference type="GO" id="GO:0006310">
    <property type="term" value="P:DNA recombination"/>
    <property type="evidence" value="ECO:0007669"/>
    <property type="project" value="UniProtKB-KW"/>
</dbReference>
<keyword evidence="1" id="KW-0233">DNA recombination</keyword>
<name>A0A9R1XRW5_LACSA</name>
<organism evidence="4 5">
    <name type="scientific">Lactuca sativa</name>
    <name type="common">Garden lettuce</name>
    <dbReference type="NCBI Taxonomy" id="4236"/>
    <lineage>
        <taxon>Eukaryota</taxon>
        <taxon>Viridiplantae</taxon>
        <taxon>Streptophyta</taxon>
        <taxon>Embryophyta</taxon>
        <taxon>Tracheophyta</taxon>
        <taxon>Spermatophyta</taxon>
        <taxon>Magnoliopsida</taxon>
        <taxon>eudicotyledons</taxon>
        <taxon>Gunneridae</taxon>
        <taxon>Pentapetalae</taxon>
        <taxon>asterids</taxon>
        <taxon>campanulids</taxon>
        <taxon>Asterales</taxon>
        <taxon>Asteraceae</taxon>
        <taxon>Cichorioideae</taxon>
        <taxon>Cichorieae</taxon>
        <taxon>Lactucinae</taxon>
        <taxon>Lactuca</taxon>
    </lineage>
</organism>
<dbReference type="AlphaFoldDB" id="A0A9R1XRW5"/>
<comment type="caution">
    <text evidence="4">The sequence shown here is derived from an EMBL/GenBank/DDBJ whole genome shotgun (WGS) entry which is preliminary data.</text>
</comment>
<dbReference type="Proteomes" id="UP000235145">
    <property type="component" value="Unassembled WGS sequence"/>
</dbReference>
<dbReference type="InterPro" id="IPR010285">
    <property type="entry name" value="DNA_helicase_pif1-like_DEAD"/>
</dbReference>
<dbReference type="GO" id="GO:0000723">
    <property type="term" value="P:telomere maintenance"/>
    <property type="evidence" value="ECO:0007669"/>
    <property type="project" value="InterPro"/>
</dbReference>
<protein>
    <recommendedName>
        <fullName evidence="1">ATP-dependent DNA helicase</fullName>
        <ecNumber evidence="1">5.6.2.3</ecNumber>
    </recommendedName>
</protein>
<dbReference type="GO" id="GO:0043139">
    <property type="term" value="F:5'-3' DNA helicase activity"/>
    <property type="evidence" value="ECO:0007669"/>
    <property type="project" value="UniProtKB-EC"/>
</dbReference>
<keyword evidence="1" id="KW-0067">ATP-binding</keyword>
<proteinExistence type="inferred from homology"/>
<reference evidence="4 5" key="1">
    <citation type="journal article" date="2017" name="Nat. Commun.">
        <title>Genome assembly with in vitro proximity ligation data and whole-genome triplication in lettuce.</title>
        <authorList>
            <person name="Reyes-Chin-Wo S."/>
            <person name="Wang Z."/>
            <person name="Yang X."/>
            <person name="Kozik A."/>
            <person name="Arikit S."/>
            <person name="Song C."/>
            <person name="Xia L."/>
            <person name="Froenicke L."/>
            <person name="Lavelle D.O."/>
            <person name="Truco M.J."/>
            <person name="Xia R."/>
            <person name="Zhu S."/>
            <person name="Xu C."/>
            <person name="Xu H."/>
            <person name="Xu X."/>
            <person name="Cox K."/>
            <person name="Korf I."/>
            <person name="Meyers B.C."/>
            <person name="Michelmore R.W."/>
        </authorList>
    </citation>
    <scope>NUCLEOTIDE SEQUENCE [LARGE SCALE GENOMIC DNA]</scope>
    <source>
        <strain evidence="5">cv. Salinas</strain>
        <tissue evidence="4">Seedlings</tissue>
    </source>
</reference>
<evidence type="ECO:0000313" key="4">
    <source>
        <dbReference type="EMBL" id="KAJ0223431.1"/>
    </source>
</evidence>
<dbReference type="CDD" id="cd04480">
    <property type="entry name" value="RPA1_DBD_A_like"/>
    <property type="match status" value="1"/>
</dbReference>
<dbReference type="PANTHER" id="PTHR47165">
    <property type="entry name" value="OS03G0429900 PROTEIN"/>
    <property type="match status" value="1"/>
</dbReference>
<comment type="cofactor">
    <cofactor evidence="1">
        <name>Mg(2+)</name>
        <dbReference type="ChEBI" id="CHEBI:18420"/>
    </cofactor>
</comment>
<dbReference type="PANTHER" id="PTHR47165:SF4">
    <property type="entry name" value="OS03G0429900 PROTEIN"/>
    <property type="match status" value="1"/>
</dbReference>
<dbReference type="GO" id="GO:0006281">
    <property type="term" value="P:DNA repair"/>
    <property type="evidence" value="ECO:0007669"/>
    <property type="project" value="UniProtKB-KW"/>
</dbReference>
<feature type="domain" description="DNA helicase Pif1-like DEAD-box helicase" evidence="3">
    <location>
        <begin position="453"/>
        <end position="495"/>
    </location>
</feature>